<name>A0AAP0H6H1_9ASTR</name>
<dbReference type="GO" id="GO:0004222">
    <property type="term" value="F:metalloendopeptidase activity"/>
    <property type="evidence" value="ECO:0007669"/>
    <property type="project" value="InterPro"/>
</dbReference>
<dbReference type="PANTHER" id="PTHR10201">
    <property type="entry name" value="MATRIX METALLOPROTEINASE"/>
    <property type="match status" value="1"/>
</dbReference>
<dbReference type="GO" id="GO:0030574">
    <property type="term" value="P:collagen catabolic process"/>
    <property type="evidence" value="ECO:0007669"/>
    <property type="project" value="TreeGrafter"/>
</dbReference>
<reference evidence="6 7" key="1">
    <citation type="submission" date="2024-04" db="EMBL/GenBank/DDBJ databases">
        <title>The reference genome of an endangered Asteraceae, Deinandra increscens subsp. villosa, native to the Central Coast of California.</title>
        <authorList>
            <person name="Guilliams M."/>
            <person name="Hasenstab-Lehman K."/>
            <person name="Meyer R."/>
            <person name="Mcevoy S."/>
        </authorList>
    </citation>
    <scope>NUCLEOTIDE SEQUENCE [LARGE SCALE GENOMIC DNA]</scope>
    <source>
        <tissue evidence="6">Leaf</tissue>
    </source>
</reference>
<keyword evidence="3" id="KW-0378">Hydrolase</keyword>
<dbReference type="GO" id="GO:0008270">
    <property type="term" value="F:zinc ion binding"/>
    <property type="evidence" value="ECO:0007669"/>
    <property type="project" value="InterPro"/>
</dbReference>
<sequence length="130" mass="14565">MNSSRSESKIGDRIVHYYLFPGTPRWPGHRRDLTYAFNPGNQLSDDVKRVFANTIVQWSERTTLMFTETSSNNSADLKIGFFADNRGDGVATGRDLGTLANTFALAAGLLHLDSDETWIISDVLVLDLRR</sequence>
<dbReference type="PANTHER" id="PTHR10201:SF272">
    <property type="entry name" value="METALLOENDOPROTEINASE 5-MMP"/>
    <property type="match status" value="1"/>
</dbReference>
<dbReference type="GO" id="GO:0006508">
    <property type="term" value="P:proteolysis"/>
    <property type="evidence" value="ECO:0007669"/>
    <property type="project" value="UniProtKB-KW"/>
</dbReference>
<keyword evidence="4" id="KW-0862">Zinc</keyword>
<accession>A0AAP0H6H1</accession>
<evidence type="ECO:0000256" key="3">
    <source>
        <dbReference type="ARBA" id="ARBA00022801"/>
    </source>
</evidence>
<keyword evidence="2" id="KW-0479">Metal-binding</keyword>
<gene>
    <name evidence="6" type="ORF">SSX86_008069</name>
</gene>
<organism evidence="6 7">
    <name type="scientific">Deinandra increscens subsp. villosa</name>
    <dbReference type="NCBI Taxonomy" id="3103831"/>
    <lineage>
        <taxon>Eukaryota</taxon>
        <taxon>Viridiplantae</taxon>
        <taxon>Streptophyta</taxon>
        <taxon>Embryophyta</taxon>
        <taxon>Tracheophyta</taxon>
        <taxon>Spermatophyta</taxon>
        <taxon>Magnoliopsida</taxon>
        <taxon>eudicotyledons</taxon>
        <taxon>Gunneridae</taxon>
        <taxon>Pentapetalae</taxon>
        <taxon>asterids</taxon>
        <taxon>campanulids</taxon>
        <taxon>Asterales</taxon>
        <taxon>Asteraceae</taxon>
        <taxon>Asteroideae</taxon>
        <taxon>Heliantheae alliance</taxon>
        <taxon>Madieae</taxon>
        <taxon>Madiinae</taxon>
        <taxon>Deinandra</taxon>
    </lineage>
</organism>
<evidence type="ECO:0000256" key="1">
    <source>
        <dbReference type="ARBA" id="ARBA00022670"/>
    </source>
</evidence>
<dbReference type="InterPro" id="IPR024079">
    <property type="entry name" value="MetalloPept_cat_dom_sf"/>
</dbReference>
<evidence type="ECO:0000313" key="6">
    <source>
        <dbReference type="EMBL" id="KAK9071640.1"/>
    </source>
</evidence>
<evidence type="ECO:0000313" key="7">
    <source>
        <dbReference type="Proteomes" id="UP001408789"/>
    </source>
</evidence>
<comment type="caution">
    <text evidence="6">The sequence shown here is derived from an EMBL/GenBank/DDBJ whole genome shotgun (WGS) entry which is preliminary data.</text>
</comment>
<keyword evidence="7" id="KW-1185">Reference proteome</keyword>
<feature type="domain" description="Peptidase M10 metallopeptidase" evidence="5">
    <location>
        <begin position="26"/>
        <end position="121"/>
    </location>
</feature>
<evidence type="ECO:0000256" key="2">
    <source>
        <dbReference type="ARBA" id="ARBA00022723"/>
    </source>
</evidence>
<dbReference type="Proteomes" id="UP001408789">
    <property type="component" value="Unassembled WGS sequence"/>
</dbReference>
<proteinExistence type="predicted"/>
<dbReference type="GO" id="GO:0031012">
    <property type="term" value="C:extracellular matrix"/>
    <property type="evidence" value="ECO:0007669"/>
    <property type="project" value="InterPro"/>
</dbReference>
<evidence type="ECO:0000259" key="5">
    <source>
        <dbReference type="Pfam" id="PF00413"/>
    </source>
</evidence>
<dbReference type="AlphaFoldDB" id="A0AAP0H6H1"/>
<dbReference type="InterPro" id="IPR001818">
    <property type="entry name" value="Pept_M10_metallopeptidase"/>
</dbReference>
<dbReference type="GO" id="GO:0030198">
    <property type="term" value="P:extracellular matrix organization"/>
    <property type="evidence" value="ECO:0007669"/>
    <property type="project" value="TreeGrafter"/>
</dbReference>
<dbReference type="Pfam" id="PF00413">
    <property type="entry name" value="Peptidase_M10"/>
    <property type="match status" value="1"/>
</dbReference>
<protein>
    <recommendedName>
        <fullName evidence="5">Peptidase M10 metallopeptidase domain-containing protein</fullName>
    </recommendedName>
</protein>
<evidence type="ECO:0000256" key="4">
    <source>
        <dbReference type="ARBA" id="ARBA00022833"/>
    </source>
</evidence>
<dbReference type="Gene3D" id="3.40.390.10">
    <property type="entry name" value="Collagenase (Catalytic Domain)"/>
    <property type="match status" value="1"/>
</dbReference>
<dbReference type="SUPFAM" id="SSF55486">
    <property type="entry name" value="Metalloproteases ('zincins'), catalytic domain"/>
    <property type="match status" value="1"/>
</dbReference>
<dbReference type="EMBL" id="JBCNJP010000010">
    <property type="protein sequence ID" value="KAK9071640.1"/>
    <property type="molecule type" value="Genomic_DNA"/>
</dbReference>
<keyword evidence="1" id="KW-0645">Protease</keyword>